<dbReference type="AlphaFoldDB" id="A0A5E7M203"/>
<proteinExistence type="inferred from homology"/>
<dbReference type="InterPro" id="IPR005318">
    <property type="entry name" value="OM_porin_bac"/>
</dbReference>
<name>A0A5E7M203_PSEFL</name>
<sequence precursor="true">MKITANTRVVFTLSVVCALPVEASAAGFVEDASANLNLRNFYINRNFTNPANAQGKAEEWTQNFITCAGATRAFAAITAAMSSTRIA</sequence>
<comment type="similarity">
    <text evidence="1">Belongs to the outer membrane porin (Opr) (TC 1.B.25) family.</text>
</comment>
<dbReference type="Proteomes" id="UP000377224">
    <property type="component" value="Unassembled WGS sequence"/>
</dbReference>
<evidence type="ECO:0008006" key="7">
    <source>
        <dbReference type="Google" id="ProtNLM"/>
    </source>
</evidence>
<protein>
    <recommendedName>
        <fullName evidence="7">Outer membrane porin</fullName>
    </recommendedName>
</protein>
<dbReference type="Gene3D" id="2.40.160.10">
    <property type="entry name" value="Porin"/>
    <property type="match status" value="1"/>
</dbReference>
<evidence type="ECO:0000313" key="6">
    <source>
        <dbReference type="Proteomes" id="UP000377224"/>
    </source>
</evidence>
<dbReference type="GO" id="GO:0016020">
    <property type="term" value="C:membrane"/>
    <property type="evidence" value="ECO:0007669"/>
    <property type="project" value="InterPro"/>
</dbReference>
<keyword evidence="2" id="KW-0813">Transport</keyword>
<feature type="chain" id="PRO_5023009218" description="Outer membrane porin" evidence="4">
    <location>
        <begin position="26"/>
        <end position="87"/>
    </location>
</feature>
<evidence type="ECO:0000256" key="1">
    <source>
        <dbReference type="ARBA" id="ARBA00009075"/>
    </source>
</evidence>
<evidence type="ECO:0000256" key="4">
    <source>
        <dbReference type="SAM" id="SignalP"/>
    </source>
</evidence>
<organism evidence="5 6">
    <name type="scientific">Pseudomonas fluorescens</name>
    <dbReference type="NCBI Taxonomy" id="294"/>
    <lineage>
        <taxon>Bacteria</taxon>
        <taxon>Pseudomonadati</taxon>
        <taxon>Pseudomonadota</taxon>
        <taxon>Gammaproteobacteria</taxon>
        <taxon>Pseudomonadales</taxon>
        <taxon>Pseudomonadaceae</taxon>
        <taxon>Pseudomonas</taxon>
    </lineage>
</organism>
<dbReference type="InterPro" id="IPR023614">
    <property type="entry name" value="Porin_dom_sf"/>
</dbReference>
<dbReference type="EMBL" id="CABVIN010000005">
    <property type="protein sequence ID" value="VVP17985.1"/>
    <property type="molecule type" value="Genomic_DNA"/>
</dbReference>
<evidence type="ECO:0000313" key="5">
    <source>
        <dbReference type="EMBL" id="VVP17985.1"/>
    </source>
</evidence>
<accession>A0A5E7M203</accession>
<feature type="signal peptide" evidence="4">
    <location>
        <begin position="1"/>
        <end position="25"/>
    </location>
</feature>
<reference evidence="5 6" key="1">
    <citation type="submission" date="2019-09" db="EMBL/GenBank/DDBJ databases">
        <authorList>
            <person name="Chandra G."/>
            <person name="Truman W A."/>
        </authorList>
    </citation>
    <scope>NUCLEOTIDE SEQUENCE [LARGE SCALE GENOMIC DNA]</scope>
    <source>
        <strain evidence="5">PS896</strain>
    </source>
</reference>
<dbReference type="PANTHER" id="PTHR34596">
    <property type="entry name" value="CHITOPORIN"/>
    <property type="match status" value="1"/>
</dbReference>
<dbReference type="GO" id="GO:0015288">
    <property type="term" value="F:porin activity"/>
    <property type="evidence" value="ECO:0007669"/>
    <property type="project" value="TreeGrafter"/>
</dbReference>
<gene>
    <name evidence="5" type="ORF">PS896_03684</name>
</gene>
<keyword evidence="3 4" id="KW-0732">Signal</keyword>
<dbReference type="Pfam" id="PF03573">
    <property type="entry name" value="OprD"/>
    <property type="match status" value="1"/>
</dbReference>
<evidence type="ECO:0000256" key="2">
    <source>
        <dbReference type="ARBA" id="ARBA00022448"/>
    </source>
</evidence>
<evidence type="ECO:0000256" key="3">
    <source>
        <dbReference type="ARBA" id="ARBA00022729"/>
    </source>
</evidence>
<dbReference type="PANTHER" id="PTHR34596:SF2">
    <property type="entry name" value="CHITOPORIN"/>
    <property type="match status" value="1"/>
</dbReference>